<dbReference type="PROSITE" id="PS51352">
    <property type="entry name" value="THIOREDOXIN_2"/>
    <property type="match status" value="1"/>
</dbReference>
<evidence type="ECO:0000256" key="4">
    <source>
        <dbReference type="ARBA" id="ARBA00022803"/>
    </source>
</evidence>
<dbReference type="PANTHER" id="PTHR45883:SF7">
    <property type="entry name" value="TPR REPEAT-CONTAINING THIOREDOXIN TDX"/>
    <property type="match status" value="1"/>
</dbReference>
<feature type="compositionally biased region" description="Basic and acidic residues" evidence="15">
    <location>
        <begin position="1"/>
        <end position="23"/>
    </location>
</feature>
<dbReference type="Gramene" id="LPERR09G06610.1">
    <property type="protein sequence ID" value="LPERR09G06610.1"/>
    <property type="gene ID" value="LPERR09G06610"/>
</dbReference>
<keyword evidence="11" id="KW-0676">Redox-active center</keyword>
<evidence type="ECO:0000256" key="14">
    <source>
        <dbReference type="SAM" id="Coils"/>
    </source>
</evidence>
<evidence type="ECO:0000256" key="1">
    <source>
        <dbReference type="ARBA" id="ARBA00008987"/>
    </source>
</evidence>
<feature type="compositionally biased region" description="Low complexity" evidence="15">
    <location>
        <begin position="303"/>
        <end position="318"/>
    </location>
</feature>
<keyword evidence="5" id="KW-1184">Jasmonic acid signaling pathway</keyword>
<feature type="region of interest" description="Disordered" evidence="15">
    <location>
        <begin position="362"/>
        <end position="399"/>
    </location>
</feature>
<feature type="compositionally biased region" description="Polar residues" evidence="15">
    <location>
        <begin position="367"/>
        <end position="399"/>
    </location>
</feature>
<feature type="region of interest" description="Disordered" evidence="15">
    <location>
        <begin position="804"/>
        <end position="901"/>
    </location>
</feature>
<evidence type="ECO:0000256" key="8">
    <source>
        <dbReference type="ARBA" id="ARBA00023015"/>
    </source>
</evidence>
<keyword evidence="8" id="KW-0805">Transcription regulation</keyword>
<dbReference type="InterPro" id="IPR036249">
    <property type="entry name" value="Thioredoxin-like_sf"/>
</dbReference>
<keyword evidence="10" id="KW-0804">Transcription</keyword>
<dbReference type="InterPro" id="IPR011990">
    <property type="entry name" value="TPR-like_helical_dom_sf"/>
</dbReference>
<reference evidence="19" key="2">
    <citation type="submission" date="2013-12" db="EMBL/GenBank/DDBJ databases">
        <authorList>
            <person name="Yu Y."/>
            <person name="Lee S."/>
            <person name="de Baynast K."/>
            <person name="Wissotski M."/>
            <person name="Liu L."/>
            <person name="Talag J."/>
            <person name="Goicoechea J."/>
            <person name="Angelova A."/>
            <person name="Jetty R."/>
            <person name="Kudrna D."/>
            <person name="Golser W."/>
            <person name="Rivera L."/>
            <person name="Zhang J."/>
            <person name="Wing R."/>
        </authorList>
    </citation>
    <scope>NUCLEOTIDE SEQUENCE</scope>
</reference>
<dbReference type="InterPro" id="IPR010399">
    <property type="entry name" value="Tify_dom"/>
</dbReference>
<dbReference type="SMART" id="SM00979">
    <property type="entry name" value="TIFY"/>
    <property type="match status" value="1"/>
</dbReference>
<feature type="domain" description="Tify" evidence="16">
    <location>
        <begin position="189"/>
        <end position="224"/>
    </location>
</feature>
<dbReference type="Gene3D" id="3.40.30.10">
    <property type="entry name" value="Glutaredoxin"/>
    <property type="match status" value="1"/>
</dbReference>
<evidence type="ECO:0000259" key="17">
    <source>
        <dbReference type="PROSITE" id="PS51352"/>
    </source>
</evidence>
<feature type="compositionally biased region" description="Polar residues" evidence="15">
    <location>
        <begin position="285"/>
        <end position="302"/>
    </location>
</feature>
<dbReference type="FunFam" id="1.25.40.10:FF:000112">
    <property type="entry name" value="FAM10 family protein"/>
    <property type="match status" value="1"/>
</dbReference>
<dbReference type="InterPro" id="IPR019734">
    <property type="entry name" value="TPR_rpt"/>
</dbReference>
<feature type="compositionally biased region" description="Acidic residues" evidence="15">
    <location>
        <begin position="814"/>
        <end position="824"/>
    </location>
</feature>
<evidence type="ECO:0000256" key="6">
    <source>
        <dbReference type="ARBA" id="ARBA00022843"/>
    </source>
</evidence>
<evidence type="ECO:0000313" key="18">
    <source>
        <dbReference type="EnsemblPlants" id="LPERR09G06610.1"/>
    </source>
</evidence>
<evidence type="ECO:0000313" key="19">
    <source>
        <dbReference type="Proteomes" id="UP000032180"/>
    </source>
</evidence>
<dbReference type="STRING" id="77586.A0A0D9XDI2"/>
<dbReference type="GO" id="GO:0030544">
    <property type="term" value="F:Hsp70 protein binding"/>
    <property type="evidence" value="ECO:0007669"/>
    <property type="project" value="TreeGrafter"/>
</dbReference>
<dbReference type="InterPro" id="IPR018467">
    <property type="entry name" value="CCT_CS"/>
</dbReference>
<keyword evidence="14" id="KW-0175">Coiled coil</keyword>
<feature type="region of interest" description="Disordered" evidence="15">
    <location>
        <begin position="1"/>
        <end position="30"/>
    </location>
</feature>
<evidence type="ECO:0000256" key="15">
    <source>
        <dbReference type="SAM" id="MobiDB-lite"/>
    </source>
</evidence>
<proteinExistence type="inferred from homology"/>
<keyword evidence="9" id="KW-1015">Disulfide bond</keyword>
<protein>
    <recommendedName>
        <fullName evidence="12">TPR repeat-containing thioredoxin TDX</fullName>
    </recommendedName>
    <alternativeName>
        <fullName evidence="13">Tetratricoredoxin</fullName>
    </alternativeName>
</protein>
<feature type="compositionally biased region" description="Acidic residues" evidence="15">
    <location>
        <begin position="890"/>
        <end position="901"/>
    </location>
</feature>
<feature type="compositionally biased region" description="Acidic residues" evidence="15">
    <location>
        <begin position="856"/>
        <end position="867"/>
    </location>
</feature>
<reference evidence="18 19" key="1">
    <citation type="submission" date="2012-08" db="EMBL/GenBank/DDBJ databases">
        <title>Oryza genome evolution.</title>
        <authorList>
            <person name="Wing R.A."/>
        </authorList>
    </citation>
    <scope>NUCLEOTIDE SEQUENCE</scope>
</reference>
<evidence type="ECO:0000256" key="3">
    <source>
        <dbReference type="ARBA" id="ARBA00022737"/>
    </source>
</evidence>
<dbReference type="PROSITE" id="PS51320">
    <property type="entry name" value="TIFY"/>
    <property type="match status" value="1"/>
</dbReference>
<dbReference type="Pfam" id="PF09425">
    <property type="entry name" value="Jas_motif"/>
    <property type="match status" value="1"/>
</dbReference>
<evidence type="ECO:0000256" key="2">
    <source>
        <dbReference type="ARBA" id="ARBA00022448"/>
    </source>
</evidence>
<dbReference type="Proteomes" id="UP000032180">
    <property type="component" value="Chromosome 9"/>
</dbReference>
<accession>A0A0D9XDI2</accession>
<dbReference type="eggNOG" id="KOG1308">
    <property type="taxonomic scope" value="Eukaryota"/>
</dbReference>
<keyword evidence="4" id="KW-0802">TPR repeat</keyword>
<dbReference type="Gene3D" id="1.25.40.10">
    <property type="entry name" value="Tetratricopeptide repeat domain"/>
    <property type="match status" value="1"/>
</dbReference>
<evidence type="ECO:0000256" key="10">
    <source>
        <dbReference type="ARBA" id="ARBA00023163"/>
    </source>
</evidence>
<dbReference type="SMART" id="SM00028">
    <property type="entry name" value="TPR"/>
    <property type="match status" value="2"/>
</dbReference>
<evidence type="ECO:0000259" key="16">
    <source>
        <dbReference type="PROSITE" id="PS51320"/>
    </source>
</evidence>
<evidence type="ECO:0000256" key="5">
    <source>
        <dbReference type="ARBA" id="ARBA00022819"/>
    </source>
</evidence>
<evidence type="ECO:0000256" key="7">
    <source>
        <dbReference type="ARBA" id="ARBA00022982"/>
    </source>
</evidence>
<comment type="similarity">
    <text evidence="1">Belongs to the thioredoxin family.</text>
</comment>
<evidence type="ECO:0000256" key="11">
    <source>
        <dbReference type="ARBA" id="ARBA00023284"/>
    </source>
</evidence>
<dbReference type="AlphaFoldDB" id="A0A0D9XDI2"/>
<keyword evidence="19" id="KW-1185">Reference proteome</keyword>
<reference evidence="18" key="3">
    <citation type="submission" date="2015-04" db="UniProtKB">
        <authorList>
            <consortium name="EnsemblPlants"/>
        </authorList>
    </citation>
    <scope>IDENTIFICATION</scope>
</reference>
<dbReference type="eggNOG" id="KOG0907">
    <property type="taxonomic scope" value="Eukaryota"/>
</dbReference>
<dbReference type="Pfam" id="PF00085">
    <property type="entry name" value="Thioredoxin"/>
    <property type="match status" value="1"/>
</dbReference>
<dbReference type="GO" id="GO:0016667">
    <property type="term" value="F:oxidoreductase activity, acting on a sulfur group of donors"/>
    <property type="evidence" value="ECO:0007669"/>
    <property type="project" value="UniProtKB-ARBA"/>
</dbReference>
<dbReference type="FunFam" id="3.40.30.10:FF:000240">
    <property type="entry name" value="TPR repeat-containing thioredoxin TDX"/>
    <property type="match status" value="1"/>
</dbReference>
<feature type="domain" description="Thioredoxin" evidence="17">
    <location>
        <begin position="596"/>
        <end position="743"/>
    </location>
</feature>
<dbReference type="EnsemblPlants" id="LPERR09G06610.1">
    <property type="protein sequence ID" value="LPERR09G06610.1"/>
    <property type="gene ID" value="LPERR09G06610"/>
</dbReference>
<dbReference type="PANTHER" id="PTHR45883">
    <property type="entry name" value="HSC70-INTERACTING PROTEIN"/>
    <property type="match status" value="1"/>
</dbReference>
<dbReference type="GO" id="GO:0006950">
    <property type="term" value="P:response to stress"/>
    <property type="evidence" value="ECO:0007669"/>
    <property type="project" value="UniProtKB-ARBA"/>
</dbReference>
<feature type="compositionally biased region" description="Basic and acidic residues" evidence="15">
    <location>
        <begin position="872"/>
        <end position="889"/>
    </location>
</feature>
<evidence type="ECO:0000256" key="9">
    <source>
        <dbReference type="ARBA" id="ARBA00023157"/>
    </source>
</evidence>
<keyword evidence="2" id="KW-0813">Transport</keyword>
<feature type="coiled-coil region" evidence="14">
    <location>
        <begin position="574"/>
        <end position="603"/>
    </location>
</feature>
<feature type="compositionally biased region" description="Basic and acidic residues" evidence="15">
    <location>
        <begin position="839"/>
        <end position="850"/>
    </location>
</feature>
<dbReference type="CDD" id="cd02947">
    <property type="entry name" value="TRX_family"/>
    <property type="match status" value="1"/>
</dbReference>
<dbReference type="SUPFAM" id="SSF48452">
    <property type="entry name" value="TPR-like"/>
    <property type="match status" value="1"/>
</dbReference>
<evidence type="ECO:0000256" key="12">
    <source>
        <dbReference type="ARBA" id="ARBA00074081"/>
    </source>
</evidence>
<name>A0A0D9XDI2_9ORYZ</name>
<keyword evidence="7" id="KW-0249">Electron transport</keyword>
<feature type="region of interest" description="Disordered" evidence="15">
    <location>
        <begin position="285"/>
        <end position="318"/>
    </location>
</feature>
<dbReference type="GO" id="GO:0000118">
    <property type="term" value="C:histone deacetylase complex"/>
    <property type="evidence" value="ECO:0007669"/>
    <property type="project" value="TreeGrafter"/>
</dbReference>
<keyword evidence="3" id="KW-0677">Repeat</keyword>
<keyword evidence="6" id="KW-0832">Ubl conjugation</keyword>
<dbReference type="SUPFAM" id="SSF52833">
    <property type="entry name" value="Thioredoxin-like"/>
    <property type="match status" value="1"/>
</dbReference>
<organism evidence="18 19">
    <name type="scientific">Leersia perrieri</name>
    <dbReference type="NCBI Taxonomy" id="77586"/>
    <lineage>
        <taxon>Eukaryota</taxon>
        <taxon>Viridiplantae</taxon>
        <taxon>Streptophyta</taxon>
        <taxon>Embryophyta</taxon>
        <taxon>Tracheophyta</taxon>
        <taxon>Spermatophyta</taxon>
        <taxon>Magnoliopsida</taxon>
        <taxon>Liliopsida</taxon>
        <taxon>Poales</taxon>
        <taxon>Poaceae</taxon>
        <taxon>BOP clade</taxon>
        <taxon>Oryzoideae</taxon>
        <taxon>Oryzeae</taxon>
        <taxon>Oryzinae</taxon>
        <taxon>Leersia</taxon>
    </lineage>
</organism>
<sequence>MERDFLAAIGKDEQQHGEERKESGYFGGGGGRGQAMDWSFANRAAGAPALMSFRSAAAAPPSASREETRELVFPQFSPFDGAKMHHASHLLATQKSFGAESHGITQYAAAAVHGAHRGQPPPPHVVNGARVIPASSPFNPNNPMFRVQSSPNLPNVIVGGGGAFKQPPYAMSNAVAGSTVGVYGTRDVPKAKTAQLTIFYAGSVNVFNNVLPEKAQELMFLASRGSLPTAPNTVARMPEAPVFTPAKVTVPEVSPAKPMLHQKTQLVSSPMLAISRPIPIVSQAASLPRSTSSSNVDSTIPKSSGPLVVPSTSLPPSAQTETLATTTAAAIMPRAVPQARKASLARFLEKRKERVTTVAPYPATKSPLESSDTIGSSNDKSSCTDITLSSNRDESLSLSQPRTISLCEESPRTKPEYYLKKVADMATAGTSGFEDEIIESDIELEGEVVVPDNDPPQKMGDPSVEISDEKRKLDEAIEHLTEAILLNPTSAIAYATRAGAFMKSKKPNAAIRDADAALKINPDSAKGYKSRGMAKAMLGKWEEAAHDLHMAAKLDYDEEIRAELKKVEPNVLKIEEHRKKYERLRKERDMKKAELEKQRKHAEEVSAASAALKDGDVISIHSSSELETKLKAASILSRLVVLYFTAAWCGPCRFIGPVCKSLAEKHRNVVFLKVDIDELNSVAHRWNVSSVPSFFFVRNGKEIDKVVEPQDNIEDKAIEHTPSKQDGNINPDVVNGDVKHGEHILAYQQACRVTDIQLLLEMAGLEPSKWARRELGPRAGVAPATLELVHQQRLKWVLDRRDVVKPPPSHWDEGSLEEEAAGEEEERRGGNDDGVAGDVARHERRDEHDVGVCGDEGGEEDCPEVEEAGLQFEHEFGDDGEGETLHGEEGEVDEEGGDDVG</sequence>
<evidence type="ECO:0000256" key="13">
    <source>
        <dbReference type="ARBA" id="ARBA00076793"/>
    </source>
</evidence>
<dbReference type="InterPro" id="IPR013766">
    <property type="entry name" value="Thioredoxin_domain"/>
</dbReference>
<dbReference type="Pfam" id="PF06200">
    <property type="entry name" value="tify"/>
    <property type="match status" value="1"/>
</dbReference>